<dbReference type="Ensembl" id="ENSSORT00005006772.1">
    <property type="protein sequence ID" value="ENSSORP00005006515.1"/>
    <property type="gene ID" value="ENSSORG00005003822.1"/>
</dbReference>
<feature type="region of interest" description="Disordered" evidence="1">
    <location>
        <begin position="71"/>
        <end position="117"/>
    </location>
</feature>
<protein>
    <recommendedName>
        <fullName evidence="2">Retrotransposon gag domain-containing protein</fullName>
    </recommendedName>
</protein>
<reference evidence="3" key="1">
    <citation type="submission" date="2019-06" db="EMBL/GenBank/DDBJ databases">
        <authorList>
            <consortium name="Wellcome Sanger Institute Data Sharing"/>
        </authorList>
    </citation>
    <scope>NUCLEOTIDE SEQUENCE [LARGE SCALE GENOMIC DNA]</scope>
</reference>
<dbReference type="PANTHER" id="PTHR15503">
    <property type="entry name" value="LDOC1 RELATED"/>
    <property type="match status" value="1"/>
</dbReference>
<name>A0A672YPR0_9TELE</name>
<evidence type="ECO:0000313" key="3">
    <source>
        <dbReference type="Ensembl" id="ENSSORP00005006515.1"/>
    </source>
</evidence>
<feature type="domain" description="Retrotransposon gag" evidence="2">
    <location>
        <begin position="146"/>
        <end position="222"/>
    </location>
</feature>
<feature type="compositionally biased region" description="Low complexity" evidence="1">
    <location>
        <begin position="71"/>
        <end position="87"/>
    </location>
</feature>
<dbReference type="Proteomes" id="UP000472271">
    <property type="component" value="Chromosome 11"/>
</dbReference>
<dbReference type="InterPro" id="IPR005162">
    <property type="entry name" value="Retrotrans_gag_dom"/>
</dbReference>
<dbReference type="InParanoid" id="A0A672YPR0"/>
<reference evidence="3" key="3">
    <citation type="submission" date="2025-09" db="UniProtKB">
        <authorList>
            <consortium name="Ensembl"/>
        </authorList>
    </citation>
    <scope>IDENTIFICATION</scope>
</reference>
<accession>A0A672YPR0</accession>
<dbReference type="PANTHER" id="PTHR15503:SF22">
    <property type="entry name" value="TRANSPOSON TY3-I GAG POLYPROTEIN"/>
    <property type="match status" value="1"/>
</dbReference>
<dbReference type="InterPro" id="IPR032567">
    <property type="entry name" value="RTL1-rel"/>
</dbReference>
<evidence type="ECO:0000313" key="4">
    <source>
        <dbReference type="Proteomes" id="UP000472271"/>
    </source>
</evidence>
<reference evidence="3" key="2">
    <citation type="submission" date="2025-08" db="UniProtKB">
        <authorList>
            <consortium name="Ensembl"/>
        </authorList>
    </citation>
    <scope>IDENTIFICATION</scope>
</reference>
<dbReference type="AlphaFoldDB" id="A0A672YPR0"/>
<keyword evidence="4" id="KW-1185">Reference proteome</keyword>
<sequence length="265" mass="28724">YLNPQSSPVQLPVCALQLVSSVLGLSQYKLANSMNPADLDQVREAIRLQGQRMGGHEQLLQSLMDQMSQLSSQISQLTGNQASAQSPPSEPEPSDPSVRATEEPNIPPPSKYSGNPDTCRSFCTQIRLIFDSQPRRFSCESAKIAYVASLLEGPPLSFFNSLMEQNSPLAQSASCLLAELKRIYDHPIRGQQAAMRLMRLRQGDRSIRQYVSEFRSLAAESAKPGTGTGAAPPGGTGFGRSHHLSCGAAHSTSYSSVPGWSFREA</sequence>
<proteinExistence type="predicted"/>
<dbReference type="Pfam" id="PF03732">
    <property type="entry name" value="Retrotrans_gag"/>
    <property type="match status" value="1"/>
</dbReference>
<evidence type="ECO:0000256" key="1">
    <source>
        <dbReference type="SAM" id="MobiDB-lite"/>
    </source>
</evidence>
<organism evidence="3 4">
    <name type="scientific">Sphaeramia orbicularis</name>
    <name type="common">orbiculate cardinalfish</name>
    <dbReference type="NCBI Taxonomy" id="375764"/>
    <lineage>
        <taxon>Eukaryota</taxon>
        <taxon>Metazoa</taxon>
        <taxon>Chordata</taxon>
        <taxon>Craniata</taxon>
        <taxon>Vertebrata</taxon>
        <taxon>Euteleostomi</taxon>
        <taxon>Actinopterygii</taxon>
        <taxon>Neopterygii</taxon>
        <taxon>Teleostei</taxon>
        <taxon>Neoteleostei</taxon>
        <taxon>Acanthomorphata</taxon>
        <taxon>Gobiaria</taxon>
        <taxon>Kurtiformes</taxon>
        <taxon>Apogonoidei</taxon>
        <taxon>Apogonidae</taxon>
        <taxon>Apogoninae</taxon>
        <taxon>Sphaeramia</taxon>
    </lineage>
</organism>
<evidence type="ECO:0000259" key="2">
    <source>
        <dbReference type="Pfam" id="PF03732"/>
    </source>
</evidence>